<evidence type="ECO:0000256" key="3">
    <source>
        <dbReference type="ARBA" id="ARBA00007808"/>
    </source>
</evidence>
<keyword evidence="6 10" id="KW-0812">Transmembrane</keyword>
<evidence type="ECO:0000313" key="12">
    <source>
        <dbReference type="Proteomes" id="UP000554482"/>
    </source>
</evidence>
<dbReference type="Gene3D" id="1.50.10.150">
    <property type="entry name" value="Voltage-dependent anion channel"/>
    <property type="match status" value="1"/>
</dbReference>
<feature type="transmembrane region" description="Helical" evidence="10">
    <location>
        <begin position="239"/>
        <end position="258"/>
    </location>
</feature>
<name>A0A7J6W603_THATH</name>
<dbReference type="GO" id="GO:0012505">
    <property type="term" value="C:endomembrane system"/>
    <property type="evidence" value="ECO:0007669"/>
    <property type="project" value="UniProtKB-SubCell"/>
</dbReference>
<sequence>MDSVGLPVLTELVIDVPSVTSNSFEDATKQSSSWILTRLHAGYFRINLSFCGQTLLWKTFGESDFYNSLIIRPKLPSAVFVLLWSVSLIMLSLISLLYILRCFFHFNMVKAEFLHHVGVNYLFVPWISWLLLLQSSPFMSPKSVQYVVVFWLFVIPVALLNVKIYGQWFTKGKRFLSAVANPASQLSVIANLVAARAAAKMGWMESAIFFFSIGITHYVVIFVTLYQRPIGIYRLPAKLRPVFFLFIAAPSTASVAWDSVSGSFGTPSKILFYLSFFHFASLVIKLPVILET</sequence>
<feature type="transmembrane region" description="Helical" evidence="10">
    <location>
        <begin position="113"/>
        <end position="132"/>
    </location>
</feature>
<feature type="transmembrane region" description="Helical" evidence="10">
    <location>
        <begin position="270"/>
        <end position="290"/>
    </location>
</feature>
<evidence type="ECO:0000313" key="11">
    <source>
        <dbReference type="EMBL" id="KAF5192463.1"/>
    </source>
</evidence>
<feature type="transmembrane region" description="Helical" evidence="10">
    <location>
        <begin position="78"/>
        <end position="101"/>
    </location>
</feature>
<dbReference type="OrthoDB" id="1867618at2759"/>
<evidence type="ECO:0000256" key="4">
    <source>
        <dbReference type="ARBA" id="ARBA00022448"/>
    </source>
</evidence>
<keyword evidence="8" id="KW-0406">Ion transport</keyword>
<gene>
    <name evidence="11" type="ORF">FRX31_017950</name>
</gene>
<keyword evidence="5" id="KW-1003">Cell membrane</keyword>
<dbReference type="InterPro" id="IPR004695">
    <property type="entry name" value="SLAC1/Mae1/Ssu1/TehA"/>
</dbReference>
<dbReference type="GO" id="GO:0008308">
    <property type="term" value="F:voltage-gated monoatomic anion channel activity"/>
    <property type="evidence" value="ECO:0007669"/>
    <property type="project" value="InterPro"/>
</dbReference>
<evidence type="ECO:0000256" key="10">
    <source>
        <dbReference type="SAM" id="Phobius"/>
    </source>
</evidence>
<evidence type="ECO:0000256" key="1">
    <source>
        <dbReference type="ARBA" id="ARBA00004127"/>
    </source>
</evidence>
<dbReference type="GO" id="GO:0005886">
    <property type="term" value="C:plasma membrane"/>
    <property type="evidence" value="ECO:0007669"/>
    <property type="project" value="UniProtKB-SubCell"/>
</dbReference>
<feature type="transmembrane region" description="Helical" evidence="10">
    <location>
        <begin position="207"/>
        <end position="227"/>
    </location>
</feature>
<dbReference type="AlphaFoldDB" id="A0A7J6W603"/>
<comment type="similarity">
    <text evidence="3">Belongs to the SLAC1 S-type anion channel family.</text>
</comment>
<accession>A0A7J6W603</accession>
<dbReference type="Proteomes" id="UP000554482">
    <property type="component" value="Unassembled WGS sequence"/>
</dbReference>
<keyword evidence="7 10" id="KW-1133">Transmembrane helix</keyword>
<evidence type="ECO:0000256" key="2">
    <source>
        <dbReference type="ARBA" id="ARBA00004236"/>
    </source>
</evidence>
<dbReference type="PANTHER" id="PTHR31269">
    <property type="entry name" value="S-TYPE ANION CHANNEL SLAH3"/>
    <property type="match status" value="1"/>
</dbReference>
<dbReference type="PANTHER" id="PTHR31269:SF22">
    <property type="entry name" value="OS01G0247700 PROTEIN"/>
    <property type="match status" value="1"/>
</dbReference>
<keyword evidence="12" id="KW-1185">Reference proteome</keyword>
<evidence type="ECO:0000256" key="5">
    <source>
        <dbReference type="ARBA" id="ARBA00022475"/>
    </source>
</evidence>
<evidence type="ECO:0000256" key="6">
    <source>
        <dbReference type="ARBA" id="ARBA00022692"/>
    </source>
</evidence>
<dbReference type="Pfam" id="PF03595">
    <property type="entry name" value="SLAC1"/>
    <property type="match status" value="1"/>
</dbReference>
<evidence type="ECO:0000256" key="7">
    <source>
        <dbReference type="ARBA" id="ARBA00022989"/>
    </source>
</evidence>
<comment type="subcellular location">
    <subcellularLocation>
        <location evidence="2">Cell membrane</location>
    </subcellularLocation>
    <subcellularLocation>
        <location evidence="1">Endomembrane system</location>
        <topology evidence="1">Multi-pass membrane protein</topology>
    </subcellularLocation>
</comment>
<dbReference type="GO" id="GO:0006873">
    <property type="term" value="P:intracellular monoatomic ion homeostasis"/>
    <property type="evidence" value="ECO:0007669"/>
    <property type="project" value="InterPro"/>
</dbReference>
<protein>
    <submittedName>
        <fullName evidence="11">S-type anion channel slah1</fullName>
    </submittedName>
</protein>
<keyword evidence="9 10" id="KW-0472">Membrane</keyword>
<dbReference type="EMBL" id="JABWDY010021306">
    <property type="protein sequence ID" value="KAF5192463.1"/>
    <property type="molecule type" value="Genomic_DNA"/>
</dbReference>
<organism evidence="11 12">
    <name type="scientific">Thalictrum thalictroides</name>
    <name type="common">Rue-anemone</name>
    <name type="synonym">Anemone thalictroides</name>
    <dbReference type="NCBI Taxonomy" id="46969"/>
    <lineage>
        <taxon>Eukaryota</taxon>
        <taxon>Viridiplantae</taxon>
        <taxon>Streptophyta</taxon>
        <taxon>Embryophyta</taxon>
        <taxon>Tracheophyta</taxon>
        <taxon>Spermatophyta</taxon>
        <taxon>Magnoliopsida</taxon>
        <taxon>Ranunculales</taxon>
        <taxon>Ranunculaceae</taxon>
        <taxon>Thalictroideae</taxon>
        <taxon>Thalictrum</taxon>
    </lineage>
</organism>
<feature type="transmembrane region" description="Helical" evidence="10">
    <location>
        <begin position="174"/>
        <end position="195"/>
    </location>
</feature>
<dbReference type="InterPro" id="IPR030183">
    <property type="entry name" value="SLAC/SLAH"/>
</dbReference>
<feature type="transmembrane region" description="Helical" evidence="10">
    <location>
        <begin position="144"/>
        <end position="162"/>
    </location>
</feature>
<keyword evidence="4" id="KW-0813">Transport</keyword>
<evidence type="ECO:0000256" key="9">
    <source>
        <dbReference type="ARBA" id="ARBA00023136"/>
    </source>
</evidence>
<evidence type="ECO:0000256" key="8">
    <source>
        <dbReference type="ARBA" id="ARBA00023065"/>
    </source>
</evidence>
<proteinExistence type="inferred from homology"/>
<comment type="caution">
    <text evidence="11">The sequence shown here is derived from an EMBL/GenBank/DDBJ whole genome shotgun (WGS) entry which is preliminary data.</text>
</comment>
<dbReference type="InterPro" id="IPR038665">
    <property type="entry name" value="Voltage-dep_anion_channel_sf"/>
</dbReference>
<reference evidence="11 12" key="1">
    <citation type="submission" date="2020-06" db="EMBL/GenBank/DDBJ databases">
        <title>Transcriptomic and genomic resources for Thalictrum thalictroides and T. hernandezii: Facilitating candidate gene discovery in an emerging model plant lineage.</title>
        <authorList>
            <person name="Arias T."/>
            <person name="Riano-Pachon D.M."/>
            <person name="Di Stilio V.S."/>
        </authorList>
    </citation>
    <scope>NUCLEOTIDE SEQUENCE [LARGE SCALE GENOMIC DNA]</scope>
    <source>
        <strain evidence="12">cv. WT478/WT964</strain>
        <tissue evidence="11">Leaves</tissue>
    </source>
</reference>